<organism evidence="2">
    <name type="scientific">marine sediment metagenome</name>
    <dbReference type="NCBI Taxonomy" id="412755"/>
    <lineage>
        <taxon>unclassified sequences</taxon>
        <taxon>metagenomes</taxon>
        <taxon>ecological metagenomes</taxon>
    </lineage>
</organism>
<evidence type="ECO:0000259" key="1">
    <source>
        <dbReference type="Pfam" id="PF13649"/>
    </source>
</evidence>
<evidence type="ECO:0000313" key="2">
    <source>
        <dbReference type="EMBL" id="KKO10933.1"/>
    </source>
</evidence>
<dbReference type="Pfam" id="PF13649">
    <property type="entry name" value="Methyltransf_25"/>
    <property type="match status" value="1"/>
</dbReference>
<gene>
    <name evidence="2" type="ORF">LCGC14_0024160</name>
</gene>
<dbReference type="EMBL" id="LAZR01000004">
    <property type="protein sequence ID" value="KKO10933.1"/>
    <property type="molecule type" value="Genomic_DNA"/>
</dbReference>
<dbReference type="Gene3D" id="3.40.50.150">
    <property type="entry name" value="Vaccinia Virus protein VP39"/>
    <property type="match status" value="1"/>
</dbReference>
<dbReference type="SUPFAM" id="SSF53335">
    <property type="entry name" value="S-adenosyl-L-methionine-dependent methyltransferases"/>
    <property type="match status" value="1"/>
</dbReference>
<dbReference type="InterPro" id="IPR041698">
    <property type="entry name" value="Methyltransf_25"/>
</dbReference>
<dbReference type="PANTHER" id="PTHR43591">
    <property type="entry name" value="METHYLTRANSFERASE"/>
    <property type="match status" value="1"/>
</dbReference>
<dbReference type="CDD" id="cd02440">
    <property type="entry name" value="AdoMet_MTases"/>
    <property type="match status" value="1"/>
</dbReference>
<dbReference type="InterPro" id="IPR029063">
    <property type="entry name" value="SAM-dependent_MTases_sf"/>
</dbReference>
<accession>A0A0F9WEQ6</accession>
<name>A0A0F9WEQ6_9ZZZZ</name>
<dbReference type="AlphaFoldDB" id="A0A0F9WEQ6"/>
<proteinExistence type="predicted"/>
<protein>
    <recommendedName>
        <fullName evidence="1">Methyltransferase domain-containing protein</fullName>
    </recommendedName>
</protein>
<sequence length="273" mass="30773">MEMSKYKADEIEAFYSKDAAPEWRRMVKTPEEEVKLQVHNHYLQSYLNPGMDVLEVGAGPGRFTQTLHELGCRILVSDISMVQLAANRENAKNLGFYESVTDWVKADVTNLKSFSSDSFNAIVAYGGPLSYVFDQAERSLLECHRVLRSGGLVIASVMSLWGTLHRFFHNISSRDFSELIKTGDVTPETEPYTGHYFHMYRAEELRCVLEATGFEVIGMSASNSLSSIHIDTLENIRQDPEKWRELIGMEIEACASPGLVESGTHIIVVARKR</sequence>
<comment type="caution">
    <text evidence="2">The sequence shown here is derived from an EMBL/GenBank/DDBJ whole genome shotgun (WGS) entry which is preliminary data.</text>
</comment>
<reference evidence="2" key="1">
    <citation type="journal article" date="2015" name="Nature">
        <title>Complex archaea that bridge the gap between prokaryotes and eukaryotes.</title>
        <authorList>
            <person name="Spang A."/>
            <person name="Saw J.H."/>
            <person name="Jorgensen S.L."/>
            <person name="Zaremba-Niedzwiedzka K."/>
            <person name="Martijn J."/>
            <person name="Lind A.E."/>
            <person name="van Eijk R."/>
            <person name="Schleper C."/>
            <person name="Guy L."/>
            <person name="Ettema T.J."/>
        </authorList>
    </citation>
    <scope>NUCLEOTIDE SEQUENCE</scope>
</reference>
<feature type="domain" description="Methyltransferase" evidence="1">
    <location>
        <begin position="53"/>
        <end position="151"/>
    </location>
</feature>